<proteinExistence type="inferred from homology"/>
<feature type="binding site" evidence="7">
    <location>
        <position position="356"/>
    </location>
    <ligand>
        <name>phosphoenolpyruvate</name>
        <dbReference type="ChEBI" id="CHEBI:58702"/>
    </ligand>
</feature>
<feature type="binding site" evidence="7">
    <location>
        <position position="15"/>
    </location>
    <ligand>
        <name>3-phosphoshikimate</name>
        <dbReference type="ChEBI" id="CHEBI:145989"/>
    </ligand>
</feature>
<feature type="binding site" evidence="7">
    <location>
        <position position="425"/>
    </location>
    <ligand>
        <name>phosphoenolpyruvate</name>
        <dbReference type="ChEBI" id="CHEBI:58702"/>
    </ligand>
</feature>
<feature type="binding site" evidence="7">
    <location>
        <position position="162"/>
    </location>
    <ligand>
        <name>3-phosphoshikimate</name>
        <dbReference type="ChEBI" id="CHEBI:145989"/>
    </ligand>
</feature>
<comment type="pathway">
    <text evidence="1 7">Metabolic intermediate biosynthesis; chorismate biosynthesis; chorismate from D-erythrose 4-phosphate and phosphoenolpyruvate: step 6/7.</text>
</comment>
<evidence type="ECO:0000313" key="9">
    <source>
        <dbReference type="EMBL" id="EHJ48285.1"/>
    </source>
</evidence>
<dbReference type="CDD" id="cd01556">
    <property type="entry name" value="EPSP_synthase"/>
    <property type="match status" value="1"/>
</dbReference>
<feature type="binding site" evidence="7">
    <location>
        <position position="164"/>
    </location>
    <ligand>
        <name>3-phosphoshikimate</name>
        <dbReference type="ChEBI" id="CHEBI:145989"/>
    </ligand>
</feature>
<feature type="binding site" evidence="7">
    <location>
        <position position="191"/>
    </location>
    <ligand>
        <name>3-phosphoshikimate</name>
        <dbReference type="ChEBI" id="CHEBI:145989"/>
    </ligand>
</feature>
<evidence type="ECO:0000256" key="7">
    <source>
        <dbReference type="HAMAP-Rule" id="MF_00210"/>
    </source>
</evidence>
<dbReference type="NCBIfam" id="TIGR01356">
    <property type="entry name" value="aroA"/>
    <property type="match status" value="1"/>
</dbReference>
<dbReference type="Pfam" id="PF00275">
    <property type="entry name" value="EPSP_synthase"/>
    <property type="match status" value="1"/>
</dbReference>
<dbReference type="SUPFAM" id="SSF55205">
    <property type="entry name" value="EPT/RTPC-like"/>
    <property type="match status" value="1"/>
</dbReference>
<keyword evidence="4 7" id="KW-0808">Transferase</keyword>
<gene>
    <name evidence="7" type="primary">aroA</name>
    <name evidence="9" type="ORF">DFW101_2280</name>
</gene>
<feature type="binding site" evidence="7">
    <location>
        <position position="352"/>
    </location>
    <ligand>
        <name>3-phosphoshikimate</name>
        <dbReference type="ChEBI" id="CHEBI:145989"/>
    </ligand>
</feature>
<dbReference type="Proteomes" id="UP000004662">
    <property type="component" value="Chromosome"/>
</dbReference>
<feature type="binding site" evidence="7">
    <location>
        <position position="116"/>
    </location>
    <ligand>
        <name>phosphoenolpyruvate</name>
        <dbReference type="ChEBI" id="CHEBI:58702"/>
    </ligand>
</feature>
<name>G7QAU4_9BACT</name>
<dbReference type="InterPro" id="IPR001986">
    <property type="entry name" value="Enolpyruvate_Tfrase_dom"/>
</dbReference>
<dbReference type="AlphaFoldDB" id="G7QAU4"/>
<keyword evidence="5 7" id="KW-0057">Aromatic amino acid biosynthesis</keyword>
<keyword evidence="7" id="KW-0963">Cytoplasm</keyword>
<feature type="binding site" evidence="7">
    <location>
        <position position="164"/>
    </location>
    <ligand>
        <name>phosphoenolpyruvate</name>
        <dbReference type="ChEBI" id="CHEBI:58702"/>
    </ligand>
</feature>
<feature type="binding site" evidence="7">
    <location>
        <position position="400"/>
    </location>
    <ligand>
        <name>phosphoenolpyruvate</name>
        <dbReference type="ChEBI" id="CHEBI:58702"/>
    </ligand>
</feature>
<dbReference type="GO" id="GO:0009423">
    <property type="term" value="P:chorismate biosynthetic process"/>
    <property type="evidence" value="ECO:0007669"/>
    <property type="project" value="UniProtKB-UniRule"/>
</dbReference>
<dbReference type="InterPro" id="IPR013792">
    <property type="entry name" value="RNA3'P_cycl/enolpyr_Trfase_a/b"/>
</dbReference>
<feature type="binding site" evidence="7">
    <location>
        <position position="325"/>
    </location>
    <ligand>
        <name>3-phosphoshikimate</name>
        <dbReference type="ChEBI" id="CHEBI:145989"/>
    </ligand>
</feature>
<evidence type="ECO:0000256" key="6">
    <source>
        <dbReference type="ARBA" id="ARBA00044633"/>
    </source>
</evidence>
<keyword evidence="3 7" id="KW-0028">Amino-acid biosynthesis</keyword>
<feature type="binding site" evidence="7">
    <location>
        <position position="88"/>
    </location>
    <ligand>
        <name>phosphoenolpyruvate</name>
        <dbReference type="ChEBI" id="CHEBI:58702"/>
    </ligand>
</feature>
<organism evidence="9 10">
    <name type="scientific">Solidesulfovibrio carbinoliphilus subsp. oakridgensis</name>
    <dbReference type="NCBI Taxonomy" id="694327"/>
    <lineage>
        <taxon>Bacteria</taxon>
        <taxon>Pseudomonadati</taxon>
        <taxon>Thermodesulfobacteriota</taxon>
        <taxon>Desulfovibrionia</taxon>
        <taxon>Desulfovibrionales</taxon>
        <taxon>Desulfovibrionaceae</taxon>
        <taxon>Solidesulfovibrio</taxon>
    </lineage>
</organism>
<comment type="subcellular location">
    <subcellularLocation>
        <location evidence="7">Cytoplasm</location>
    </subcellularLocation>
</comment>
<dbReference type="EMBL" id="CM001368">
    <property type="protein sequence ID" value="EHJ48285.1"/>
    <property type="molecule type" value="Genomic_DNA"/>
</dbReference>
<dbReference type="InterPro" id="IPR006264">
    <property type="entry name" value="EPSP_synthase"/>
</dbReference>
<evidence type="ECO:0000259" key="8">
    <source>
        <dbReference type="Pfam" id="PF00275"/>
    </source>
</evidence>
<dbReference type="PANTHER" id="PTHR21090">
    <property type="entry name" value="AROM/DEHYDROQUINATE SYNTHASE"/>
    <property type="match status" value="1"/>
</dbReference>
<feature type="binding site" evidence="7">
    <location>
        <position position="10"/>
    </location>
    <ligand>
        <name>phosphoenolpyruvate</name>
        <dbReference type="ChEBI" id="CHEBI:58702"/>
    </ligand>
</feature>
<dbReference type="EC" id="2.5.1.19" evidence="7"/>
<feature type="binding site" evidence="7">
    <location>
        <position position="10"/>
    </location>
    <ligand>
        <name>3-phosphoshikimate</name>
        <dbReference type="ChEBI" id="CHEBI:145989"/>
    </ligand>
</feature>
<feature type="active site" description="Proton acceptor" evidence="7">
    <location>
        <position position="325"/>
    </location>
</feature>
<dbReference type="OrthoDB" id="9809920at2"/>
<dbReference type="GO" id="GO:0005737">
    <property type="term" value="C:cytoplasm"/>
    <property type="evidence" value="ECO:0007669"/>
    <property type="project" value="UniProtKB-SubCell"/>
</dbReference>
<dbReference type="PANTHER" id="PTHR21090:SF5">
    <property type="entry name" value="PENTAFUNCTIONAL AROM POLYPEPTIDE"/>
    <property type="match status" value="1"/>
</dbReference>
<dbReference type="STRING" id="694327.DFW101_2280"/>
<dbReference type="GO" id="GO:0009073">
    <property type="term" value="P:aromatic amino acid family biosynthetic process"/>
    <property type="evidence" value="ECO:0007669"/>
    <property type="project" value="UniProtKB-KW"/>
</dbReference>
<dbReference type="PIRSF" id="PIRSF000505">
    <property type="entry name" value="EPSPS"/>
    <property type="match status" value="1"/>
</dbReference>
<comment type="function">
    <text evidence="7">Catalyzes the transfer of the enolpyruvyl moiety of phosphoenolpyruvate (PEP) to the 5-hydroxyl of shikimate-3-phosphate (S3P) to produce enolpyruvyl shikimate-3-phosphate and inorganic phosphate.</text>
</comment>
<evidence type="ECO:0000256" key="2">
    <source>
        <dbReference type="ARBA" id="ARBA00009948"/>
    </source>
</evidence>
<evidence type="ECO:0000256" key="4">
    <source>
        <dbReference type="ARBA" id="ARBA00022679"/>
    </source>
</evidence>
<reference evidence="10" key="1">
    <citation type="journal article" date="2015" name="Genome Announc.">
        <title>High-Quality Draft Genome Sequence of Desulfovibrio carbinoliphilus FW-101-2B, an Organic Acid-Oxidizing Sulfate-Reducing Bacterium Isolated from Uranium(VI)-Contaminated Groundwater.</title>
        <authorList>
            <person name="Ramsay B.D."/>
            <person name="Hwang C."/>
            <person name="Woo H.L."/>
            <person name="Carroll S.L."/>
            <person name="Lucas S."/>
            <person name="Han J."/>
            <person name="Lapidus A.L."/>
            <person name="Cheng J.F."/>
            <person name="Goodwin L.A."/>
            <person name="Pitluck S."/>
            <person name="Peters L."/>
            <person name="Chertkov O."/>
            <person name="Held B."/>
            <person name="Detter J.C."/>
            <person name="Han C.S."/>
            <person name="Tapia R."/>
            <person name="Land M.L."/>
            <person name="Hauser L.J."/>
            <person name="Kyrpides N.C."/>
            <person name="Ivanova N.N."/>
            <person name="Mikhailova N."/>
            <person name="Pagani I."/>
            <person name="Woyke T."/>
            <person name="Arkin A.P."/>
            <person name="Dehal P."/>
            <person name="Chivian D."/>
            <person name="Criddle C.S."/>
            <person name="Wu W."/>
            <person name="Chakraborty R."/>
            <person name="Hazen T.C."/>
            <person name="Fields M.W."/>
        </authorList>
    </citation>
    <scope>NUCLEOTIDE SEQUENCE [LARGE SCALE GENOMIC DNA]</scope>
    <source>
        <strain evidence="10">FW-101-2B</strain>
    </source>
</reference>
<evidence type="ECO:0000256" key="1">
    <source>
        <dbReference type="ARBA" id="ARBA00004811"/>
    </source>
</evidence>
<dbReference type="HOGENOM" id="CLU_024321_0_0_7"/>
<dbReference type="UniPathway" id="UPA00053">
    <property type="reaction ID" value="UER00089"/>
</dbReference>
<comment type="catalytic activity">
    <reaction evidence="6">
        <text>3-phosphoshikimate + phosphoenolpyruvate = 5-O-(1-carboxyvinyl)-3-phosphoshikimate + phosphate</text>
        <dbReference type="Rhea" id="RHEA:21256"/>
        <dbReference type="ChEBI" id="CHEBI:43474"/>
        <dbReference type="ChEBI" id="CHEBI:57701"/>
        <dbReference type="ChEBI" id="CHEBI:58702"/>
        <dbReference type="ChEBI" id="CHEBI:145989"/>
        <dbReference type="EC" id="2.5.1.19"/>
    </reaction>
    <physiologicalReaction direction="left-to-right" evidence="6">
        <dbReference type="Rhea" id="RHEA:21257"/>
    </physiologicalReaction>
</comment>
<comment type="similarity">
    <text evidence="2 7">Belongs to the EPSP synthase family.</text>
</comment>
<dbReference type="GO" id="GO:0008652">
    <property type="term" value="P:amino acid biosynthetic process"/>
    <property type="evidence" value="ECO:0007669"/>
    <property type="project" value="UniProtKB-KW"/>
</dbReference>
<dbReference type="RefSeq" id="WP_009181661.1">
    <property type="nucleotide sequence ID" value="NZ_CM001368.1"/>
</dbReference>
<accession>G7QAU4</accession>
<comment type="caution">
    <text evidence="7">Lacks conserved residue(s) required for the propagation of feature annotation.</text>
</comment>
<protein>
    <recommendedName>
        <fullName evidence="7">3-phosphoshikimate 1-carboxyvinyltransferase</fullName>
        <ecNumber evidence="7">2.5.1.19</ecNumber>
    </recommendedName>
    <alternativeName>
        <fullName evidence="7">5-enolpyruvylshikimate-3-phosphate synthase</fullName>
        <shortName evidence="7">EPSP synthase</shortName>
        <shortName evidence="7">EPSPS</shortName>
    </alternativeName>
</protein>
<evidence type="ECO:0000256" key="3">
    <source>
        <dbReference type="ARBA" id="ARBA00022605"/>
    </source>
</evidence>
<comment type="subunit">
    <text evidence="7">Monomer.</text>
</comment>
<dbReference type="Gene3D" id="3.65.10.10">
    <property type="entry name" value="Enolpyruvate transferase domain"/>
    <property type="match status" value="2"/>
</dbReference>
<feature type="binding site" evidence="7">
    <location>
        <position position="11"/>
    </location>
    <ligand>
        <name>3-phosphoshikimate</name>
        <dbReference type="ChEBI" id="CHEBI:145989"/>
    </ligand>
</feature>
<feature type="binding site" evidence="7">
    <location>
        <position position="163"/>
    </location>
    <ligand>
        <name>3-phosphoshikimate</name>
        <dbReference type="ChEBI" id="CHEBI:145989"/>
    </ligand>
</feature>
<keyword evidence="10" id="KW-1185">Reference proteome</keyword>
<sequence>MPTVTAPPSKSVSHRAVIAASLAAGTSRLTGVLDSQDLTRTRECLAAMGAAFHPQSDGSVIVSGTAGRPQGGDAETEDPIVLDVGESGTTCRLLTAVAAAGRGVFEIRGHGRMHDRPIGELIRALMPLGLEALYLGKSNCPPVVLVGKGLRGGTTSISLEDSSQFLSGLLLAAPMATAPLTIEISGQKTVSWPYVAITLSTLSDFGVPFVVETLSGDAWTATDWKKLTDVTPGKVRFAMRPAGYVPRDYAVEGDWSSASYFLAAGAIGQAPVTVTGLRADSLQGDRAMLDILIRMGARIEMTSQGITVFPSELVGQDLDMGRCPDLVPTVAVAACFAAGETVIRNVAHLRLKESDRIESVAENCIQAGAVVTVLPDGMRIKPRPLPRGERVAFSAFCDHRLAMSAALFELAGIEVALDEPACVAKSFPEFWEKWDEVRRG</sequence>
<dbReference type="InterPro" id="IPR036968">
    <property type="entry name" value="Enolpyruvate_Tfrase_sf"/>
</dbReference>
<dbReference type="HAMAP" id="MF_00210">
    <property type="entry name" value="EPSP_synth"/>
    <property type="match status" value="1"/>
</dbReference>
<evidence type="ECO:0000256" key="5">
    <source>
        <dbReference type="ARBA" id="ARBA00023141"/>
    </source>
</evidence>
<dbReference type="GO" id="GO:0003866">
    <property type="term" value="F:3-phosphoshikimate 1-carboxyvinyltransferase activity"/>
    <property type="evidence" value="ECO:0007669"/>
    <property type="project" value="UniProtKB-UniRule"/>
</dbReference>
<evidence type="ECO:0000313" key="10">
    <source>
        <dbReference type="Proteomes" id="UP000004662"/>
    </source>
</evidence>
<dbReference type="eggNOG" id="COG0128">
    <property type="taxonomic scope" value="Bacteria"/>
</dbReference>
<feature type="domain" description="Enolpyruvate transferase" evidence="8">
    <location>
        <begin position="3"/>
        <end position="434"/>
    </location>
</feature>